<accession>A0A1M4TR53</accession>
<dbReference type="SUPFAM" id="SSF50341">
    <property type="entry name" value="CheW-like"/>
    <property type="match status" value="1"/>
</dbReference>
<dbReference type="InterPro" id="IPR010808">
    <property type="entry name" value="CheA_P2-bd"/>
</dbReference>
<dbReference type="CDD" id="cd00088">
    <property type="entry name" value="HPT"/>
    <property type="match status" value="1"/>
</dbReference>
<evidence type="ECO:0000256" key="3">
    <source>
        <dbReference type="ARBA" id="ARBA00012438"/>
    </source>
</evidence>
<dbReference type="Pfam" id="PF02895">
    <property type="entry name" value="H-kinase_dim"/>
    <property type="match status" value="1"/>
</dbReference>
<dbReference type="SUPFAM" id="SSF47384">
    <property type="entry name" value="Homodimeric domain of signal transducing histidine kinase"/>
    <property type="match status" value="1"/>
</dbReference>
<dbReference type="PANTHER" id="PTHR43395:SF10">
    <property type="entry name" value="CHEMOTAXIS PROTEIN CHEA"/>
    <property type="match status" value="1"/>
</dbReference>
<dbReference type="PROSITE" id="PS50109">
    <property type="entry name" value="HIS_KIN"/>
    <property type="match status" value="1"/>
</dbReference>
<dbReference type="FunFam" id="3.30.565.10:FF:000016">
    <property type="entry name" value="Chemotaxis protein CheA, putative"/>
    <property type="match status" value="1"/>
</dbReference>
<dbReference type="InterPro" id="IPR002545">
    <property type="entry name" value="CheW-lke_dom"/>
</dbReference>
<evidence type="ECO:0000256" key="7">
    <source>
        <dbReference type="ARBA" id="ARBA00022553"/>
    </source>
</evidence>
<evidence type="ECO:0000313" key="19">
    <source>
        <dbReference type="Proteomes" id="UP000184245"/>
    </source>
</evidence>
<feature type="domain" description="CheW-like" evidence="16">
    <location>
        <begin position="522"/>
        <end position="660"/>
    </location>
</feature>
<dbReference type="PANTHER" id="PTHR43395">
    <property type="entry name" value="SENSOR HISTIDINE KINASE CHEA"/>
    <property type="match status" value="1"/>
</dbReference>
<evidence type="ECO:0000256" key="9">
    <source>
        <dbReference type="ARBA" id="ARBA00022741"/>
    </source>
</evidence>
<organism evidence="18 19">
    <name type="scientific">Lactonifactor longoviformis DSM 17459</name>
    <dbReference type="NCBI Taxonomy" id="1122155"/>
    <lineage>
        <taxon>Bacteria</taxon>
        <taxon>Bacillati</taxon>
        <taxon>Bacillota</taxon>
        <taxon>Clostridia</taxon>
        <taxon>Eubacteriales</taxon>
        <taxon>Clostridiaceae</taxon>
        <taxon>Lactonifactor</taxon>
    </lineage>
</organism>
<dbReference type="InterPro" id="IPR036890">
    <property type="entry name" value="HATPase_C_sf"/>
</dbReference>
<comment type="function">
    <text evidence="13">Involved in the transmission of sensory signals from the chemoreceptors to the flagellar motors. CheA is autophosphorylated; it can transfer its phosphate group to either CheB or CheY.</text>
</comment>
<keyword evidence="10 18" id="KW-0418">Kinase</keyword>
<evidence type="ECO:0000256" key="12">
    <source>
        <dbReference type="ARBA" id="ARBA00023012"/>
    </source>
</evidence>
<dbReference type="PRINTS" id="PR00344">
    <property type="entry name" value="BCTRLSENSOR"/>
</dbReference>
<feature type="domain" description="Histidine kinase" evidence="15">
    <location>
        <begin position="276"/>
        <end position="520"/>
    </location>
</feature>
<evidence type="ECO:0000256" key="10">
    <source>
        <dbReference type="ARBA" id="ARBA00022777"/>
    </source>
</evidence>
<keyword evidence="6" id="KW-0145">Chemotaxis</keyword>
<dbReference type="InterPro" id="IPR035891">
    <property type="entry name" value="CheY-binding_CheA"/>
</dbReference>
<proteinExistence type="predicted"/>
<dbReference type="SUPFAM" id="SSF47226">
    <property type="entry name" value="Histidine-containing phosphotransfer domain, HPT domain"/>
    <property type="match status" value="1"/>
</dbReference>
<keyword evidence="8" id="KW-0808">Transferase</keyword>
<evidence type="ECO:0000256" key="4">
    <source>
        <dbReference type="ARBA" id="ARBA00021495"/>
    </source>
</evidence>
<evidence type="ECO:0000256" key="1">
    <source>
        <dbReference type="ARBA" id="ARBA00000085"/>
    </source>
</evidence>
<dbReference type="InterPro" id="IPR036641">
    <property type="entry name" value="HPT_dom_sf"/>
</dbReference>
<dbReference type="OrthoDB" id="9803176at2"/>
<dbReference type="PROSITE" id="PS50894">
    <property type="entry name" value="HPT"/>
    <property type="match status" value="1"/>
</dbReference>
<dbReference type="SUPFAM" id="SSF55874">
    <property type="entry name" value="ATPase domain of HSP90 chaperone/DNA topoisomerase II/histidine kinase"/>
    <property type="match status" value="1"/>
</dbReference>
<dbReference type="InterPro" id="IPR008207">
    <property type="entry name" value="Sig_transdc_His_kin_Hpt_dom"/>
</dbReference>
<dbReference type="EC" id="2.7.13.3" evidence="3"/>
<evidence type="ECO:0000313" key="18">
    <source>
        <dbReference type="EMBL" id="SHE46941.1"/>
    </source>
</evidence>
<dbReference type="RefSeq" id="WP_072848832.1">
    <property type="nucleotide sequence ID" value="NZ_FQVI01000002.1"/>
</dbReference>
<dbReference type="Proteomes" id="UP000184245">
    <property type="component" value="Unassembled WGS sequence"/>
</dbReference>
<evidence type="ECO:0000259" key="16">
    <source>
        <dbReference type="PROSITE" id="PS50851"/>
    </source>
</evidence>
<dbReference type="InterPro" id="IPR004105">
    <property type="entry name" value="CheA-like_dim"/>
</dbReference>
<name>A0A1M4TR53_9CLOT</name>
<dbReference type="InterPro" id="IPR036097">
    <property type="entry name" value="HisK_dim/P_sf"/>
</dbReference>
<dbReference type="SMART" id="SM00387">
    <property type="entry name" value="HATPase_c"/>
    <property type="match status" value="1"/>
</dbReference>
<evidence type="ECO:0000256" key="14">
    <source>
        <dbReference type="PROSITE-ProRule" id="PRU00110"/>
    </source>
</evidence>
<gene>
    <name evidence="18" type="ORF">SAMN02745158_00553</name>
</gene>
<feature type="modified residue" description="Phosphohistidine" evidence="14">
    <location>
        <position position="52"/>
    </location>
</feature>
<evidence type="ECO:0000256" key="5">
    <source>
        <dbReference type="ARBA" id="ARBA00022490"/>
    </source>
</evidence>
<feature type="domain" description="HPt" evidence="17">
    <location>
        <begin position="4"/>
        <end position="112"/>
    </location>
</feature>
<dbReference type="GO" id="GO:0005524">
    <property type="term" value="F:ATP binding"/>
    <property type="evidence" value="ECO:0007669"/>
    <property type="project" value="UniProtKB-KW"/>
</dbReference>
<dbReference type="SMART" id="SM00073">
    <property type="entry name" value="HPT"/>
    <property type="match status" value="1"/>
</dbReference>
<dbReference type="InterPro" id="IPR004358">
    <property type="entry name" value="Sig_transdc_His_kin-like_C"/>
</dbReference>
<keyword evidence="9" id="KW-0547">Nucleotide-binding</keyword>
<keyword evidence="12" id="KW-0902">Two-component regulatory system</keyword>
<dbReference type="Pfam" id="PF07194">
    <property type="entry name" value="P2"/>
    <property type="match status" value="1"/>
</dbReference>
<dbReference type="Gene3D" id="1.20.120.160">
    <property type="entry name" value="HPT domain"/>
    <property type="match status" value="1"/>
</dbReference>
<evidence type="ECO:0000256" key="8">
    <source>
        <dbReference type="ARBA" id="ARBA00022679"/>
    </source>
</evidence>
<dbReference type="SMART" id="SM00260">
    <property type="entry name" value="CheW"/>
    <property type="match status" value="1"/>
</dbReference>
<dbReference type="GO" id="GO:0005737">
    <property type="term" value="C:cytoplasm"/>
    <property type="evidence" value="ECO:0007669"/>
    <property type="project" value="UniProtKB-SubCell"/>
</dbReference>
<comment type="catalytic activity">
    <reaction evidence="1">
        <text>ATP + protein L-histidine = ADP + protein N-phospho-L-histidine.</text>
        <dbReference type="EC" id="2.7.13.3"/>
    </reaction>
</comment>
<keyword evidence="5" id="KW-0963">Cytoplasm</keyword>
<dbReference type="InterPro" id="IPR036061">
    <property type="entry name" value="CheW-like_dom_sf"/>
</dbReference>
<dbReference type="GO" id="GO:0006935">
    <property type="term" value="P:chemotaxis"/>
    <property type="evidence" value="ECO:0007669"/>
    <property type="project" value="UniProtKB-KW"/>
</dbReference>
<dbReference type="STRING" id="1122155.SAMN02745158_00553"/>
<evidence type="ECO:0000259" key="15">
    <source>
        <dbReference type="PROSITE" id="PS50109"/>
    </source>
</evidence>
<dbReference type="Gene3D" id="1.10.287.560">
    <property type="entry name" value="Histidine kinase CheA-like, homodimeric domain"/>
    <property type="match status" value="1"/>
</dbReference>
<dbReference type="Gene3D" id="2.30.30.40">
    <property type="entry name" value="SH3 Domains"/>
    <property type="match status" value="1"/>
</dbReference>
<dbReference type="Pfam" id="PF01584">
    <property type="entry name" value="CheW"/>
    <property type="match status" value="1"/>
</dbReference>
<dbReference type="EMBL" id="FQVI01000002">
    <property type="protein sequence ID" value="SHE46941.1"/>
    <property type="molecule type" value="Genomic_DNA"/>
</dbReference>
<comment type="subcellular location">
    <subcellularLocation>
        <location evidence="2">Cytoplasm</location>
    </subcellularLocation>
</comment>
<dbReference type="SMART" id="SM01231">
    <property type="entry name" value="H-kinase_dim"/>
    <property type="match status" value="1"/>
</dbReference>
<evidence type="ECO:0000256" key="11">
    <source>
        <dbReference type="ARBA" id="ARBA00022840"/>
    </source>
</evidence>
<dbReference type="InterPro" id="IPR051315">
    <property type="entry name" value="Bact_Chemotaxis_CheA"/>
</dbReference>
<evidence type="ECO:0000259" key="17">
    <source>
        <dbReference type="PROSITE" id="PS50894"/>
    </source>
</evidence>
<evidence type="ECO:0000256" key="13">
    <source>
        <dbReference type="ARBA" id="ARBA00035100"/>
    </source>
</evidence>
<reference evidence="18 19" key="1">
    <citation type="submission" date="2016-11" db="EMBL/GenBank/DDBJ databases">
        <authorList>
            <person name="Jaros S."/>
            <person name="Januszkiewicz K."/>
            <person name="Wedrychowicz H."/>
        </authorList>
    </citation>
    <scope>NUCLEOTIDE SEQUENCE [LARGE SCALE GENOMIC DNA]</scope>
    <source>
        <strain evidence="18 19">DSM 17459</strain>
    </source>
</reference>
<dbReference type="GO" id="GO:0000155">
    <property type="term" value="F:phosphorelay sensor kinase activity"/>
    <property type="evidence" value="ECO:0007669"/>
    <property type="project" value="InterPro"/>
</dbReference>
<keyword evidence="19" id="KW-1185">Reference proteome</keyword>
<dbReference type="InterPro" id="IPR037006">
    <property type="entry name" value="CheA-like_homodim_sf"/>
</dbReference>
<dbReference type="InterPro" id="IPR005467">
    <property type="entry name" value="His_kinase_dom"/>
</dbReference>
<keyword evidence="11" id="KW-0067">ATP-binding</keyword>
<dbReference type="PROSITE" id="PS50851">
    <property type="entry name" value="CHEW"/>
    <property type="match status" value="1"/>
</dbReference>
<dbReference type="Gene3D" id="3.30.565.10">
    <property type="entry name" value="Histidine kinase-like ATPase, C-terminal domain"/>
    <property type="match status" value="1"/>
</dbReference>
<sequence length="672" mass="75075">MGYFDDDTKEMLEVYLAEAGQLAKQLSGVLFSAEDKNEFSGEDIHAVFRIMHTIKGSSAMMGLNSLSSLAHTLEDLFGYYREVYGKIEEAEPELYDLLFAVSDYIEGELSRMQEDDYAPGSTDELQNWAETYLRRVSAGEEVPEAACETVSEVSVPGELKQKAGTVVRILFESGCRMENVRAFMLVRQIKGLCSDLETYPADLETSKDSAGYIGDNGVFIRFQSSRKDEVIQVLSKGLFVAECRVMWECSREEAAKGTAKAGVKKEGEAKEPDFLNVKTDRLDKLQNLSGELLIQMQALDSYLGEKGLDELREGTAHQINRLISEVEHTVMQMRMVPVARIVPSLRKILRDICKDTQKEAELIINCGDIEADKSVVDYIAEALLHLIRNAVDHGIESPEERTEAGKSRKGKIIFTVGNTVGELRISVSDDGRGLDEEKIKARARERGLFHRPEEEYSAQEIQSFILHPGFTTNAQVTEYSGRGVGLDVVKKIMEDAGGHLYINSEAGKGCTFTITVPLTLATMECTRFRVGDYRFSLPARHVFHFLDYGDSKKNIQKANGLEYILFQDRMLPFLDLHKVYDIAGETPATGIIIYVRGTEREGCILVDSMYQQKRIVIKQLPQLFGSGFRQHTGINGCSIMGNGKICTALDTEILIGNYIHAGTVKTEEKKTL</sequence>
<dbReference type="Pfam" id="PF01627">
    <property type="entry name" value="Hpt"/>
    <property type="match status" value="1"/>
</dbReference>
<protein>
    <recommendedName>
        <fullName evidence="4">Chemotaxis protein CheA</fullName>
        <ecNumber evidence="3">2.7.13.3</ecNumber>
    </recommendedName>
</protein>
<dbReference type="Pfam" id="PF02518">
    <property type="entry name" value="HATPase_c"/>
    <property type="match status" value="1"/>
</dbReference>
<evidence type="ECO:0000256" key="2">
    <source>
        <dbReference type="ARBA" id="ARBA00004496"/>
    </source>
</evidence>
<evidence type="ECO:0000256" key="6">
    <source>
        <dbReference type="ARBA" id="ARBA00022500"/>
    </source>
</evidence>
<keyword evidence="7 14" id="KW-0597">Phosphoprotein</keyword>
<dbReference type="SUPFAM" id="SSF55052">
    <property type="entry name" value="CheY-binding domain of CheA"/>
    <property type="match status" value="1"/>
</dbReference>
<dbReference type="InterPro" id="IPR003594">
    <property type="entry name" value="HATPase_dom"/>
</dbReference>
<dbReference type="AlphaFoldDB" id="A0A1M4TR53"/>